<reference evidence="2" key="1">
    <citation type="submission" date="2021-05" db="EMBL/GenBank/DDBJ databases">
        <title>A free-living protist that lacks canonical eukaryotic 1 DNA replication and segregation systems.</title>
        <authorList>
            <person name="Salas-Leiva D.E."/>
            <person name="Tromer E.C."/>
            <person name="Curtis B.A."/>
            <person name="Jerlstrom-Hultqvist J."/>
            <person name="Kolisko M."/>
            <person name="Yi Z."/>
            <person name="Salas-Leiva J.S."/>
            <person name="Gallot-Lavallee L."/>
            <person name="Kops G.J.P.L."/>
            <person name="Archibald J.M."/>
            <person name="Simpson A.G.B."/>
            <person name="Roger A.J."/>
        </authorList>
    </citation>
    <scope>NUCLEOTIDE SEQUENCE</scope>
    <source>
        <strain evidence="2">BICM</strain>
    </source>
</reference>
<protein>
    <submittedName>
        <fullName evidence="2">Uncharacterized protein</fullName>
    </submittedName>
</protein>
<dbReference type="AlphaFoldDB" id="A0A8J6B2S6"/>
<name>A0A8J6B2S6_9EUKA</name>
<evidence type="ECO:0000313" key="2">
    <source>
        <dbReference type="EMBL" id="KAG9397155.1"/>
    </source>
</evidence>
<organism evidence="2 3">
    <name type="scientific">Carpediemonas membranifera</name>
    <dbReference type="NCBI Taxonomy" id="201153"/>
    <lineage>
        <taxon>Eukaryota</taxon>
        <taxon>Metamonada</taxon>
        <taxon>Carpediemonas-like organisms</taxon>
        <taxon>Carpediemonas</taxon>
    </lineage>
</organism>
<feature type="compositionally biased region" description="Polar residues" evidence="1">
    <location>
        <begin position="332"/>
        <end position="341"/>
    </location>
</feature>
<accession>A0A8J6B2S6</accession>
<feature type="region of interest" description="Disordered" evidence="1">
    <location>
        <begin position="273"/>
        <end position="341"/>
    </location>
</feature>
<comment type="caution">
    <text evidence="2">The sequence shown here is derived from an EMBL/GenBank/DDBJ whole genome shotgun (WGS) entry which is preliminary data.</text>
</comment>
<gene>
    <name evidence="2" type="ORF">J8273_1064</name>
</gene>
<proteinExistence type="predicted"/>
<feature type="region of interest" description="Disordered" evidence="1">
    <location>
        <begin position="99"/>
        <end position="126"/>
    </location>
</feature>
<dbReference type="Proteomes" id="UP000717585">
    <property type="component" value="Unassembled WGS sequence"/>
</dbReference>
<dbReference type="EMBL" id="JAHDYR010000003">
    <property type="protein sequence ID" value="KAG9397155.1"/>
    <property type="molecule type" value="Genomic_DNA"/>
</dbReference>
<evidence type="ECO:0000256" key="1">
    <source>
        <dbReference type="SAM" id="MobiDB-lite"/>
    </source>
</evidence>
<keyword evidence="3" id="KW-1185">Reference proteome</keyword>
<sequence length="341" mass="37233">MVATIHVFPSTAKPAGTLEALANTHVAHYIEARSIKLVVLSDIDEELAMKLHHGLEENDHVNFTLSKDDEVVHVDSSQTVSAPHVLGLLSKHFSPNAPAPVPAAAPHRATGRWSDPVDPSPAPQPHFIDEDTLAKFTIKPDPPQSDPKSPDPTVVLAICLQSGRIQRSFTKYNTLSDVLAQVIEERLVQPVGLKIKVPLGNGARWRTIAGADPQIHSTLASHGLWPRSVVHVIEQHAEHMHNAPSPDVRMSTGDFTKPAGEKGFFSKLKRKMKPGHHAKPVMAAQPTHGTRRTVTRDGRTYQQQLGDDDLCDSLLQEDQQGKGPGDGDRETWNNGNGVTFQ</sequence>
<evidence type="ECO:0000313" key="3">
    <source>
        <dbReference type="Proteomes" id="UP000717585"/>
    </source>
</evidence>